<dbReference type="AlphaFoldDB" id="A0A3G8M846"/>
<protein>
    <submittedName>
        <fullName evidence="1">Uncharacterized protein</fullName>
    </submittedName>
</protein>
<dbReference type="KEGG" id="mros:EHO51_15740"/>
<name>A0A3G8M846_9HYPH</name>
<gene>
    <name evidence="1" type="ORF">EHO51_15740</name>
</gene>
<dbReference type="EMBL" id="CP034086">
    <property type="protein sequence ID" value="AZG78071.1"/>
    <property type="molecule type" value="Genomic_DNA"/>
</dbReference>
<accession>A0A3G8M846</accession>
<organism evidence="1 2">
    <name type="scientific">Methylocystis rosea</name>
    <dbReference type="NCBI Taxonomy" id="173366"/>
    <lineage>
        <taxon>Bacteria</taxon>
        <taxon>Pseudomonadati</taxon>
        <taxon>Pseudomonadota</taxon>
        <taxon>Alphaproteobacteria</taxon>
        <taxon>Hyphomicrobiales</taxon>
        <taxon>Methylocystaceae</taxon>
        <taxon>Methylocystis</taxon>
    </lineage>
</organism>
<proteinExistence type="predicted"/>
<reference evidence="1 2" key="1">
    <citation type="submission" date="2018-11" db="EMBL/GenBank/DDBJ databases">
        <title>Genome squencing of methanotrophic bacteria isolated from alkaline groundwater in Korea.</title>
        <authorList>
            <person name="Nguyen L.N."/>
        </authorList>
    </citation>
    <scope>NUCLEOTIDE SEQUENCE [LARGE SCALE GENOMIC DNA]</scope>
    <source>
        <strain evidence="1 2">GW6</strain>
    </source>
</reference>
<evidence type="ECO:0000313" key="2">
    <source>
        <dbReference type="Proteomes" id="UP000273982"/>
    </source>
</evidence>
<dbReference type="Proteomes" id="UP000273982">
    <property type="component" value="Chromosome"/>
</dbReference>
<sequence>MATAAGLNRQMTALHQILQQALHPSLGHSNRARKRCYGGKSVPRLSIEMFVERYSEPGCARRQFRIGCDSF</sequence>
<evidence type="ECO:0000313" key="1">
    <source>
        <dbReference type="EMBL" id="AZG78071.1"/>
    </source>
</evidence>